<keyword evidence="2" id="KW-1185">Reference proteome</keyword>
<comment type="caution">
    <text evidence="1">The sequence shown here is derived from an EMBL/GenBank/DDBJ whole genome shotgun (WGS) entry which is preliminary data.</text>
</comment>
<name>A0AAV8V5A6_9CUCU</name>
<proteinExistence type="predicted"/>
<dbReference type="InterPro" id="IPR019362">
    <property type="entry name" value="MMADHC"/>
</dbReference>
<dbReference type="PANTHER" id="PTHR13192:SF3">
    <property type="entry name" value="COBALAMIN TRAFFICKING PROTEIN CBLD"/>
    <property type="match status" value="1"/>
</dbReference>
<evidence type="ECO:0000313" key="1">
    <source>
        <dbReference type="EMBL" id="KAJ8909293.1"/>
    </source>
</evidence>
<gene>
    <name evidence="1" type="ORF">NQ315_016783</name>
</gene>
<dbReference type="EMBL" id="JANEYG010000675">
    <property type="protein sequence ID" value="KAJ8909293.1"/>
    <property type="molecule type" value="Genomic_DNA"/>
</dbReference>
<dbReference type="PANTHER" id="PTHR13192">
    <property type="entry name" value="MY011 PROTEIN"/>
    <property type="match status" value="1"/>
</dbReference>
<dbReference type="GO" id="GO:0009235">
    <property type="term" value="P:cobalamin metabolic process"/>
    <property type="evidence" value="ECO:0007669"/>
    <property type="project" value="InterPro"/>
</dbReference>
<dbReference type="Proteomes" id="UP001159042">
    <property type="component" value="Unassembled WGS sequence"/>
</dbReference>
<evidence type="ECO:0000313" key="2">
    <source>
        <dbReference type="Proteomes" id="UP001159042"/>
    </source>
</evidence>
<accession>A0AAV8V5A6</accession>
<dbReference type="AlphaFoldDB" id="A0AAV8V5A6"/>
<dbReference type="GO" id="GO:0005739">
    <property type="term" value="C:mitochondrion"/>
    <property type="evidence" value="ECO:0007669"/>
    <property type="project" value="TreeGrafter"/>
</dbReference>
<organism evidence="1 2">
    <name type="scientific">Exocentrus adspersus</name>
    <dbReference type="NCBI Taxonomy" id="1586481"/>
    <lineage>
        <taxon>Eukaryota</taxon>
        <taxon>Metazoa</taxon>
        <taxon>Ecdysozoa</taxon>
        <taxon>Arthropoda</taxon>
        <taxon>Hexapoda</taxon>
        <taxon>Insecta</taxon>
        <taxon>Pterygota</taxon>
        <taxon>Neoptera</taxon>
        <taxon>Endopterygota</taxon>
        <taxon>Coleoptera</taxon>
        <taxon>Polyphaga</taxon>
        <taxon>Cucujiformia</taxon>
        <taxon>Chrysomeloidea</taxon>
        <taxon>Cerambycidae</taxon>
        <taxon>Lamiinae</taxon>
        <taxon>Acanthocinini</taxon>
        <taxon>Exocentrus</taxon>
    </lineage>
</organism>
<dbReference type="Pfam" id="PF10229">
    <property type="entry name" value="MMADHC"/>
    <property type="match status" value="1"/>
</dbReference>
<protein>
    <submittedName>
        <fullName evidence="1">Uncharacterized protein</fullName>
    </submittedName>
</protein>
<sequence>MYKRYSQNSKNVLRHDMFLIAAQNICGKLKNSGYWADFINPFSGLPYFSPTPLSALYAADQKFRCMDFQIFYIKDCRIICNEGHSGKEIHRPPHMAGCHLDQLV</sequence>
<reference evidence="1 2" key="1">
    <citation type="journal article" date="2023" name="Insect Mol. Biol.">
        <title>Genome sequencing provides insights into the evolution of gene families encoding plant cell wall-degrading enzymes in longhorned beetles.</title>
        <authorList>
            <person name="Shin N.R."/>
            <person name="Okamura Y."/>
            <person name="Kirsch R."/>
            <person name="Pauchet Y."/>
        </authorList>
    </citation>
    <scope>NUCLEOTIDE SEQUENCE [LARGE SCALE GENOMIC DNA]</scope>
    <source>
        <strain evidence="1">EAD_L_NR</strain>
    </source>
</reference>